<dbReference type="InterPro" id="IPR050679">
    <property type="entry name" value="Bact_HTH_transcr_reg"/>
</dbReference>
<dbReference type="InterPro" id="IPR036388">
    <property type="entry name" value="WH-like_DNA-bd_sf"/>
</dbReference>
<evidence type="ECO:0000313" key="6">
    <source>
        <dbReference type="Proteomes" id="UP001551482"/>
    </source>
</evidence>
<proteinExistence type="predicted"/>
<name>A0ABV3DFR1_9ACTN</name>
<comment type="caution">
    <text evidence="5">The sequence shown here is derived from an EMBL/GenBank/DDBJ whole genome shotgun (WGS) entry which is preliminary data.</text>
</comment>
<dbReference type="PANTHER" id="PTHR44846">
    <property type="entry name" value="MANNOSYL-D-GLYCERATE TRANSPORT/METABOLISM SYSTEM REPRESSOR MNGR-RELATED"/>
    <property type="match status" value="1"/>
</dbReference>
<dbReference type="PROSITE" id="PS50949">
    <property type="entry name" value="HTH_GNTR"/>
    <property type="match status" value="1"/>
</dbReference>
<dbReference type="Proteomes" id="UP001551482">
    <property type="component" value="Unassembled WGS sequence"/>
</dbReference>
<evidence type="ECO:0000256" key="3">
    <source>
        <dbReference type="ARBA" id="ARBA00023163"/>
    </source>
</evidence>
<dbReference type="PANTHER" id="PTHR44846:SF17">
    <property type="entry name" value="GNTR-FAMILY TRANSCRIPTIONAL REGULATOR"/>
    <property type="match status" value="1"/>
</dbReference>
<gene>
    <name evidence="5" type="ORF">AB0C36_13925</name>
</gene>
<dbReference type="SMART" id="SM00345">
    <property type="entry name" value="HTH_GNTR"/>
    <property type="match status" value="1"/>
</dbReference>
<dbReference type="InterPro" id="IPR036390">
    <property type="entry name" value="WH_DNA-bd_sf"/>
</dbReference>
<dbReference type="EMBL" id="JBEZFP010000029">
    <property type="protein sequence ID" value="MEU8134600.1"/>
    <property type="molecule type" value="Genomic_DNA"/>
</dbReference>
<sequence length="113" mass="12198">MPINRDDPRALHLQVADELRLRIHEGEFGVGKIPSLDKLSKEYGVTEVTAHNAVKLLQQEGIVASAPGRGTFVKAQDSSDGAVSSGEGKALREEIRALAERVARIEDQLKALG</sequence>
<evidence type="ECO:0000259" key="4">
    <source>
        <dbReference type="PROSITE" id="PS50949"/>
    </source>
</evidence>
<feature type="domain" description="HTH gntR-type" evidence="4">
    <location>
        <begin position="9"/>
        <end position="76"/>
    </location>
</feature>
<dbReference type="Gene3D" id="1.10.10.10">
    <property type="entry name" value="Winged helix-like DNA-binding domain superfamily/Winged helix DNA-binding domain"/>
    <property type="match status" value="1"/>
</dbReference>
<dbReference type="InterPro" id="IPR000524">
    <property type="entry name" value="Tscrpt_reg_HTH_GntR"/>
</dbReference>
<dbReference type="SUPFAM" id="SSF46785">
    <property type="entry name" value="Winged helix' DNA-binding domain"/>
    <property type="match status" value="1"/>
</dbReference>
<protein>
    <submittedName>
        <fullName evidence="5">GntR family transcriptional regulator</fullName>
    </submittedName>
</protein>
<keyword evidence="2" id="KW-0238">DNA-binding</keyword>
<dbReference type="CDD" id="cd07377">
    <property type="entry name" value="WHTH_GntR"/>
    <property type="match status" value="1"/>
</dbReference>
<organism evidence="5 6">
    <name type="scientific">Streptodolium elevatio</name>
    <dbReference type="NCBI Taxonomy" id="3157996"/>
    <lineage>
        <taxon>Bacteria</taxon>
        <taxon>Bacillati</taxon>
        <taxon>Actinomycetota</taxon>
        <taxon>Actinomycetes</taxon>
        <taxon>Kitasatosporales</taxon>
        <taxon>Streptomycetaceae</taxon>
        <taxon>Streptodolium</taxon>
    </lineage>
</organism>
<dbReference type="Pfam" id="PF00392">
    <property type="entry name" value="GntR"/>
    <property type="match status" value="1"/>
</dbReference>
<accession>A0ABV3DFR1</accession>
<dbReference type="RefSeq" id="WP_358353392.1">
    <property type="nucleotide sequence ID" value="NZ_JBEZFP010000029.1"/>
</dbReference>
<evidence type="ECO:0000256" key="1">
    <source>
        <dbReference type="ARBA" id="ARBA00023015"/>
    </source>
</evidence>
<keyword evidence="6" id="KW-1185">Reference proteome</keyword>
<keyword evidence="3" id="KW-0804">Transcription</keyword>
<evidence type="ECO:0000256" key="2">
    <source>
        <dbReference type="ARBA" id="ARBA00023125"/>
    </source>
</evidence>
<reference evidence="5 6" key="1">
    <citation type="submission" date="2024-06" db="EMBL/GenBank/DDBJ databases">
        <title>The Natural Products Discovery Center: Release of the First 8490 Sequenced Strains for Exploring Actinobacteria Biosynthetic Diversity.</title>
        <authorList>
            <person name="Kalkreuter E."/>
            <person name="Kautsar S.A."/>
            <person name="Yang D."/>
            <person name="Bader C.D."/>
            <person name="Teijaro C.N."/>
            <person name="Fluegel L."/>
            <person name="Davis C.M."/>
            <person name="Simpson J.R."/>
            <person name="Lauterbach L."/>
            <person name="Steele A.D."/>
            <person name="Gui C."/>
            <person name="Meng S."/>
            <person name="Li G."/>
            <person name="Viehrig K."/>
            <person name="Ye F."/>
            <person name="Su P."/>
            <person name="Kiefer A.F."/>
            <person name="Nichols A."/>
            <person name="Cepeda A.J."/>
            <person name="Yan W."/>
            <person name="Fan B."/>
            <person name="Jiang Y."/>
            <person name="Adhikari A."/>
            <person name="Zheng C.-J."/>
            <person name="Schuster L."/>
            <person name="Cowan T.M."/>
            <person name="Smanski M.J."/>
            <person name="Chevrette M.G."/>
            <person name="De Carvalho L.P.S."/>
            <person name="Shen B."/>
        </authorList>
    </citation>
    <scope>NUCLEOTIDE SEQUENCE [LARGE SCALE GENOMIC DNA]</scope>
    <source>
        <strain evidence="5 6">NPDC048946</strain>
    </source>
</reference>
<keyword evidence="1" id="KW-0805">Transcription regulation</keyword>
<evidence type="ECO:0000313" key="5">
    <source>
        <dbReference type="EMBL" id="MEU8134600.1"/>
    </source>
</evidence>